<feature type="transmembrane region" description="Helical" evidence="1">
    <location>
        <begin position="42"/>
        <end position="66"/>
    </location>
</feature>
<dbReference type="KEGG" id="mik:FOE78_08075"/>
<reference evidence="2 3" key="1">
    <citation type="submission" date="2019-07" db="EMBL/GenBank/DDBJ databases">
        <title>Microlunatus dokdonensis sp. nov. isolated from the rhizospheric soil of the wild plant Elymus tsukushiensis.</title>
        <authorList>
            <person name="Ghim S.-Y."/>
            <person name="Hwang Y.-J."/>
            <person name="Son J.-S."/>
            <person name="Shin J.-H."/>
        </authorList>
    </citation>
    <scope>NUCLEOTIDE SEQUENCE [LARGE SCALE GENOMIC DNA]</scope>
    <source>
        <strain evidence="2 3">KUDC0627</strain>
    </source>
</reference>
<keyword evidence="1" id="KW-0812">Transmembrane</keyword>
<dbReference type="Proteomes" id="UP000319263">
    <property type="component" value="Chromosome"/>
</dbReference>
<sequence>MTIGVFVLLQVLVPRSRRQTGINIPNKSYWVEPKNLPRARRMLSADFALLGCLFQAFFCCLPPALVSASAAPGHPLPGWFVVALVLWPATIVALSAWTVAVRYRVSAS</sequence>
<keyword evidence="3" id="KW-1185">Reference proteome</keyword>
<feature type="transmembrane region" description="Helical" evidence="1">
    <location>
        <begin position="78"/>
        <end position="100"/>
    </location>
</feature>
<evidence type="ECO:0000313" key="2">
    <source>
        <dbReference type="EMBL" id="QDP95860.1"/>
    </source>
</evidence>
<evidence type="ECO:0008006" key="4">
    <source>
        <dbReference type="Google" id="ProtNLM"/>
    </source>
</evidence>
<keyword evidence="1" id="KW-1133">Transmembrane helix</keyword>
<dbReference type="EMBL" id="CP041692">
    <property type="protein sequence ID" value="QDP95860.1"/>
    <property type="molecule type" value="Genomic_DNA"/>
</dbReference>
<dbReference type="OrthoDB" id="4869080at2"/>
<gene>
    <name evidence="2" type="ORF">FOE78_08075</name>
</gene>
<evidence type="ECO:0000313" key="3">
    <source>
        <dbReference type="Proteomes" id="UP000319263"/>
    </source>
</evidence>
<keyword evidence="1" id="KW-0472">Membrane</keyword>
<evidence type="ECO:0000256" key="1">
    <source>
        <dbReference type="SAM" id="Phobius"/>
    </source>
</evidence>
<name>A0A516PXF3_9ACTN</name>
<accession>A0A516PXF3</accession>
<organism evidence="2 3">
    <name type="scientific">Microlunatus elymi</name>
    <dbReference type="NCBI Taxonomy" id="2596828"/>
    <lineage>
        <taxon>Bacteria</taxon>
        <taxon>Bacillati</taxon>
        <taxon>Actinomycetota</taxon>
        <taxon>Actinomycetes</taxon>
        <taxon>Propionibacteriales</taxon>
        <taxon>Propionibacteriaceae</taxon>
        <taxon>Microlunatus</taxon>
    </lineage>
</organism>
<protein>
    <recommendedName>
        <fullName evidence="4">SdpI/YhfL protein family protein</fullName>
    </recommendedName>
</protein>
<dbReference type="AlphaFoldDB" id="A0A516PXF3"/>
<dbReference type="RefSeq" id="WP_143985826.1">
    <property type="nucleotide sequence ID" value="NZ_CP041692.1"/>
</dbReference>
<proteinExistence type="predicted"/>